<dbReference type="GO" id="GO:0005634">
    <property type="term" value="C:nucleus"/>
    <property type="evidence" value="ECO:0007669"/>
    <property type="project" value="UniProtKB-SubCell"/>
</dbReference>
<dbReference type="Gene3D" id="3.40.50.12390">
    <property type="match status" value="2"/>
</dbReference>
<keyword evidence="13" id="KW-1185">Reference proteome</keyword>
<comment type="caution">
    <text evidence="12">The sequence shown here is derived from an EMBL/GenBank/DDBJ whole genome shotgun (WGS) entry which is preliminary data.</text>
</comment>
<evidence type="ECO:0000256" key="5">
    <source>
        <dbReference type="ARBA" id="ARBA00022801"/>
    </source>
</evidence>
<dbReference type="Pfam" id="PF17846">
    <property type="entry name" value="XRN_M"/>
    <property type="match status" value="1"/>
</dbReference>
<keyword evidence="4 8" id="KW-0540">Nuclease</keyword>
<reference evidence="12" key="1">
    <citation type="journal article" date="2014" name="Nucleic Acids Res.">
        <title>The evolutionary dynamics of variant antigen genes in Babesia reveal a history of genomic innovation underlying host-parasite interaction.</title>
        <authorList>
            <person name="Jackson A.P."/>
            <person name="Otto T.D."/>
            <person name="Darby A."/>
            <person name="Ramaprasad A."/>
            <person name="Xia D."/>
            <person name="Echaide I.E."/>
            <person name="Farber M."/>
            <person name="Gahlot S."/>
            <person name="Gamble J."/>
            <person name="Gupta D."/>
            <person name="Gupta Y."/>
            <person name="Jackson L."/>
            <person name="Malandrin L."/>
            <person name="Malas T.B."/>
            <person name="Moussa E."/>
            <person name="Nair M."/>
            <person name="Reid A.J."/>
            <person name="Sanders M."/>
            <person name="Sharma J."/>
            <person name="Tracey A."/>
            <person name="Quail M.A."/>
            <person name="Weir W."/>
            <person name="Wastling J.M."/>
            <person name="Hall N."/>
            <person name="Willadsen P."/>
            <person name="Lingelbach K."/>
            <person name="Shiels B."/>
            <person name="Tait A."/>
            <person name="Berriman M."/>
            <person name="Allred D.R."/>
            <person name="Pain A."/>
        </authorList>
    </citation>
    <scope>NUCLEOTIDE SEQUENCE</scope>
    <source>
        <strain evidence="12">1802A</strain>
    </source>
</reference>
<evidence type="ECO:0000256" key="3">
    <source>
        <dbReference type="ARBA" id="ARBA00022664"/>
    </source>
</evidence>
<dbReference type="EMBL" id="JAHBMH010000024">
    <property type="protein sequence ID" value="KAK1938328.1"/>
    <property type="molecule type" value="Genomic_DNA"/>
</dbReference>
<dbReference type="EC" id="3.1.13.-" evidence="8"/>
<evidence type="ECO:0000256" key="2">
    <source>
        <dbReference type="ARBA" id="ARBA00006994"/>
    </source>
</evidence>
<keyword evidence="5 8" id="KW-0378">Hydrolase</keyword>
<dbReference type="InterPro" id="IPR041412">
    <property type="entry name" value="Xrn1_helical"/>
</dbReference>
<sequence>MGVPTFYRWLCSRYPRVLQDVKDDLNEHDVDMADEESFALALLSPNPNGEFDNLYIDMNGLIHPCCHPELLVSISYSETLMRLQEQPPSEEVMFECIFDYIDRLFYLVRPRKLLFLAIDGVAPRAKMNQQRSRRFKSAAEADFEAETYEKVAAEFAKKNIKVPPKEERWDSNVITPGTPFMHELSKRIVKFIEDRRRIYESWARIHIIYSDGNTPGEGEHKIMNFIRNQRHSPDYDPNTRHVLHGMDADLIMLGLATHEVNFYIIREIVNNINHNKKPEDAIRNAIMSAQTNAPSKTTKLKSDKSYRSMLRQHWKPMQFIRLPVLREYLSHQFAFPGGWKSGVGVIDFERCIDDLVLMCFFCGNDFLPHLPSISIPGGSIDQMILLYQNILPELGDYLTNEGNINMTQCDKFVSFIAKVEDQVFKAEQEFKQRRKARMQQQEANEQKTQVVTTDSSSSAQPTPINDGVTTSESPKSGMKDGKEHAEFDVESEFKKRCNEILKQHREIADPVEPIDLSLNDPKLWKAAYYREKFNLTEDDDISDMAQNVATNYIRGMCWVLRYYYQGCASWGWYYPFHYAPFCSDLSFEGLEFVFEKGEPFTPYQQLMSVMPIRSSHCLPPELRTLMMDPDSPIASFYPTKFIEDPNGKPYKYQWIALLPFIDESKLLHLVQPIEAKLSEEYQERNCVKKEKLFAGRGGVKNFVGEVTENNGCYDFISVSAKKHKSQLLEGAIVPPSVLRIEDLMDDNRNRGFNCDSAKRMISNVLEKAGIQSSDSRSRKGGDVLGNFNRDFHQTHNQYDPHRHPNADANRQKRGYPDDHRRDTYRKNVHSRFSNEQRDSGKPKHDDERKKGDMTGISEGSGFSKRDNVGSGSVKPSYRRMERHDYKTHSTQDRDYGSKRHAEDIHARTDHGQAPKLWYMKHEGGKHYSNNRVDGEPAKRSADHFGSSSGHHRRHHDNSKPHGSYHRSHGDKGDVRRESGAHKSYEQSRQHGGHQRRDHGHPGSNARDSMSRHNSGDANYHDSKSKYLGGLKLEPPRRPPPAGLAKVTRPPSGGVLSEESQSRH</sequence>
<evidence type="ECO:0000313" key="13">
    <source>
        <dbReference type="Proteomes" id="UP001195914"/>
    </source>
</evidence>
<feature type="compositionally biased region" description="Basic and acidic residues" evidence="9">
    <location>
        <begin position="1008"/>
        <end position="1024"/>
    </location>
</feature>
<feature type="domain" description="Xrn1 helical" evidence="11">
    <location>
        <begin position="346"/>
        <end position="696"/>
    </location>
</feature>
<name>A0AAD9GHH7_BABDI</name>
<dbReference type="GO" id="GO:0004534">
    <property type="term" value="F:5'-3' RNA exonuclease activity"/>
    <property type="evidence" value="ECO:0007669"/>
    <property type="project" value="UniProtKB-UniRule"/>
</dbReference>
<evidence type="ECO:0000256" key="9">
    <source>
        <dbReference type="SAM" id="MobiDB-lite"/>
    </source>
</evidence>
<dbReference type="Proteomes" id="UP001195914">
    <property type="component" value="Unassembled WGS sequence"/>
</dbReference>
<dbReference type="Gene3D" id="1.25.40.1050">
    <property type="match status" value="1"/>
</dbReference>
<comment type="subcellular location">
    <subcellularLocation>
        <location evidence="1">Nucleus</location>
    </subcellularLocation>
</comment>
<evidence type="ECO:0000256" key="6">
    <source>
        <dbReference type="ARBA" id="ARBA00022839"/>
    </source>
</evidence>
<feature type="region of interest" description="Disordered" evidence="9">
    <location>
        <begin position="768"/>
        <end position="1063"/>
    </location>
</feature>
<feature type="compositionally biased region" description="Basic and acidic residues" evidence="9">
    <location>
        <begin position="814"/>
        <end position="825"/>
    </location>
</feature>
<gene>
    <name evidence="12" type="ORF">X943_000227</name>
</gene>
<feature type="compositionally biased region" description="Basic and acidic residues" evidence="9">
    <location>
        <begin position="932"/>
        <end position="942"/>
    </location>
</feature>
<evidence type="ECO:0000259" key="11">
    <source>
        <dbReference type="Pfam" id="PF17846"/>
    </source>
</evidence>
<dbReference type="PIRSF" id="PIRSF037239">
    <property type="entry name" value="Exonuclease_Xrn2"/>
    <property type="match status" value="1"/>
</dbReference>
<dbReference type="InterPro" id="IPR004859">
    <property type="entry name" value="Xrn1_N"/>
</dbReference>
<feature type="compositionally biased region" description="Basic and acidic residues" evidence="9">
    <location>
        <begin position="832"/>
        <end position="852"/>
    </location>
</feature>
<dbReference type="PANTHER" id="PTHR12341:SF41">
    <property type="entry name" value="5'-3' EXORIBONUCLEASE 2"/>
    <property type="match status" value="1"/>
</dbReference>
<evidence type="ECO:0000256" key="1">
    <source>
        <dbReference type="ARBA" id="ARBA00004123"/>
    </source>
</evidence>
<proteinExistence type="inferred from homology"/>
<keyword evidence="6 8" id="KW-0269">Exonuclease</keyword>
<dbReference type="PANTHER" id="PTHR12341">
    <property type="entry name" value="5'-&gt;3' EXORIBONUCLEASE"/>
    <property type="match status" value="1"/>
</dbReference>
<dbReference type="GO" id="GO:0006397">
    <property type="term" value="P:mRNA processing"/>
    <property type="evidence" value="ECO:0007669"/>
    <property type="project" value="UniProtKB-UniRule"/>
</dbReference>
<feature type="region of interest" description="Disordered" evidence="9">
    <location>
        <begin position="435"/>
        <end position="484"/>
    </location>
</feature>
<feature type="compositionally biased region" description="Basic residues" evidence="9">
    <location>
        <begin position="949"/>
        <end position="966"/>
    </location>
</feature>
<dbReference type="Pfam" id="PF03159">
    <property type="entry name" value="XRN_N"/>
    <property type="match status" value="1"/>
</dbReference>
<dbReference type="GO" id="GO:0003723">
    <property type="term" value="F:RNA binding"/>
    <property type="evidence" value="ECO:0007669"/>
    <property type="project" value="TreeGrafter"/>
</dbReference>
<organism evidence="12 13">
    <name type="scientific">Babesia divergens</name>
    <dbReference type="NCBI Taxonomy" id="32595"/>
    <lineage>
        <taxon>Eukaryota</taxon>
        <taxon>Sar</taxon>
        <taxon>Alveolata</taxon>
        <taxon>Apicomplexa</taxon>
        <taxon>Aconoidasida</taxon>
        <taxon>Piroplasmida</taxon>
        <taxon>Babesiidae</taxon>
        <taxon>Babesia</taxon>
    </lineage>
</organism>
<keyword evidence="3 8" id="KW-0507">mRNA processing</keyword>
<comment type="function">
    <text evidence="8">Possesses 5'-&gt;3' exoribonuclease activity. May promote termination of transcription by RNA polymerase II.</text>
</comment>
<feature type="compositionally biased region" description="Basic and acidic residues" evidence="9">
    <location>
        <begin position="878"/>
        <end position="912"/>
    </location>
</feature>
<evidence type="ECO:0000256" key="7">
    <source>
        <dbReference type="ARBA" id="ARBA00023242"/>
    </source>
</evidence>
<feature type="compositionally biased region" description="Polar residues" evidence="9">
    <location>
        <begin position="438"/>
        <end position="474"/>
    </location>
</feature>
<evidence type="ECO:0000259" key="10">
    <source>
        <dbReference type="Pfam" id="PF03159"/>
    </source>
</evidence>
<protein>
    <recommendedName>
        <fullName evidence="8">5'-3' exoribonuclease</fullName>
        <ecNumber evidence="8">3.1.13.-</ecNumber>
    </recommendedName>
</protein>
<feature type="compositionally biased region" description="Basic and acidic residues" evidence="9">
    <location>
        <begin position="789"/>
        <end position="805"/>
    </location>
</feature>
<evidence type="ECO:0000313" key="12">
    <source>
        <dbReference type="EMBL" id="KAK1938328.1"/>
    </source>
</evidence>
<accession>A0AAD9GHH7</accession>
<dbReference type="InterPro" id="IPR017151">
    <property type="entry name" value="Xrn2/3/4"/>
</dbReference>
<dbReference type="AlphaFoldDB" id="A0AAD9GHH7"/>
<dbReference type="GO" id="GO:0000956">
    <property type="term" value="P:nuclear-transcribed mRNA catabolic process"/>
    <property type="evidence" value="ECO:0007669"/>
    <property type="project" value="TreeGrafter"/>
</dbReference>
<dbReference type="InterPro" id="IPR027073">
    <property type="entry name" value="5_3_exoribonuclease"/>
</dbReference>
<comment type="similarity">
    <text evidence="2 8">Belongs to the 5'-3' exonuclease family. XRN2/RAT1 subfamily.</text>
</comment>
<reference evidence="12" key="2">
    <citation type="submission" date="2021-05" db="EMBL/GenBank/DDBJ databases">
        <authorList>
            <person name="Pain A."/>
        </authorList>
    </citation>
    <scope>NUCLEOTIDE SEQUENCE</scope>
    <source>
        <strain evidence="12">1802A</strain>
    </source>
</reference>
<feature type="domain" description="Xrn1 N-terminal" evidence="10">
    <location>
        <begin position="1"/>
        <end position="267"/>
    </location>
</feature>
<feature type="compositionally biased region" description="Basic and acidic residues" evidence="9">
    <location>
        <begin position="967"/>
        <end position="988"/>
    </location>
</feature>
<dbReference type="CDD" id="cd18673">
    <property type="entry name" value="PIN_XRN1-2-like"/>
    <property type="match status" value="1"/>
</dbReference>
<evidence type="ECO:0000256" key="4">
    <source>
        <dbReference type="ARBA" id="ARBA00022722"/>
    </source>
</evidence>
<keyword evidence="7" id="KW-0539">Nucleus</keyword>
<evidence type="ECO:0000256" key="8">
    <source>
        <dbReference type="PIRNR" id="PIRNR037239"/>
    </source>
</evidence>